<dbReference type="STRING" id="31246.A0A183NUH1"/>
<dbReference type="InterPro" id="IPR027417">
    <property type="entry name" value="P-loop_NTPase"/>
</dbReference>
<dbReference type="GO" id="GO:0005524">
    <property type="term" value="F:ATP binding"/>
    <property type="evidence" value="ECO:0007669"/>
    <property type="project" value="UniProtKB-KW"/>
</dbReference>
<reference evidence="3 4" key="1">
    <citation type="submission" date="2018-11" db="EMBL/GenBank/DDBJ databases">
        <authorList>
            <consortium name="Pathogen Informatics"/>
        </authorList>
    </citation>
    <scope>NUCLEOTIDE SEQUENCE [LARGE SCALE GENOMIC DNA]</scope>
    <source>
        <strain>Denwood</strain>
        <strain evidence="4">Zambia</strain>
    </source>
</reference>
<proteinExistence type="predicted"/>
<dbReference type="GO" id="GO:0005634">
    <property type="term" value="C:nucleus"/>
    <property type="evidence" value="ECO:0007669"/>
    <property type="project" value="TreeGrafter"/>
</dbReference>
<dbReference type="Proteomes" id="UP000269396">
    <property type="component" value="Unassembled WGS sequence"/>
</dbReference>
<dbReference type="GO" id="GO:0000055">
    <property type="term" value="P:ribosomal large subunit export from nucleus"/>
    <property type="evidence" value="ECO:0007669"/>
    <property type="project" value="TreeGrafter"/>
</dbReference>
<dbReference type="EMBL" id="UZAL01027191">
    <property type="protein sequence ID" value="VDP30224.1"/>
    <property type="molecule type" value="Genomic_DNA"/>
</dbReference>
<keyword evidence="1" id="KW-0547">Nucleotide-binding</keyword>
<dbReference type="GO" id="GO:0000027">
    <property type="term" value="P:ribosomal large subunit assembly"/>
    <property type="evidence" value="ECO:0007669"/>
    <property type="project" value="TreeGrafter"/>
</dbReference>
<dbReference type="PANTHER" id="PTHR48103">
    <property type="entry name" value="MIDASIN-RELATED"/>
    <property type="match status" value="1"/>
</dbReference>
<keyword evidence="2" id="KW-0067">ATP-binding</keyword>
<evidence type="ECO:0000256" key="2">
    <source>
        <dbReference type="ARBA" id="ARBA00022840"/>
    </source>
</evidence>
<dbReference type="AlphaFoldDB" id="A0A183NUH1"/>
<evidence type="ECO:0000313" key="4">
    <source>
        <dbReference type="Proteomes" id="UP000269396"/>
    </source>
</evidence>
<evidence type="ECO:0000313" key="3">
    <source>
        <dbReference type="EMBL" id="VDP30224.1"/>
    </source>
</evidence>
<protein>
    <submittedName>
        <fullName evidence="3">Uncharacterized protein</fullName>
    </submittedName>
</protein>
<accession>A0A183NUH1</accession>
<sequence length="279" mass="31626">MNGYWVLIENAQLCSPSVLDRLNSLLEPSGELLLSERGLDVNGKLITLKAHPNFRLILTVDEFVGVGANSSTGISRAMRNRGLEITFTEPIMQPHIDLLRLFTSINVPKQIAIGLVQFQGLFLEVCENQTSFLEVYSKFFNEKAQLLDNNNNNNNTTLQSINCHHLKRIPIGALISAGYYAKQLLIESSSCPLVSMLPMGNKELELKKIETKKRKLQKMTIKKHENLNNRIDIDGDITKDEINTDDILIHILHYAYCHRQMNTKSVEVAIAYVFVFILK</sequence>
<name>A0A183NUH1_9TREM</name>
<gene>
    <name evidence="3" type="ORF">SMTD_LOCUS5757</name>
</gene>
<dbReference type="GO" id="GO:0030687">
    <property type="term" value="C:preribosome, large subunit precursor"/>
    <property type="evidence" value="ECO:0007669"/>
    <property type="project" value="TreeGrafter"/>
</dbReference>
<evidence type="ECO:0000256" key="1">
    <source>
        <dbReference type="ARBA" id="ARBA00022741"/>
    </source>
</evidence>
<organism evidence="3 4">
    <name type="scientific">Schistosoma mattheei</name>
    <dbReference type="NCBI Taxonomy" id="31246"/>
    <lineage>
        <taxon>Eukaryota</taxon>
        <taxon>Metazoa</taxon>
        <taxon>Spiralia</taxon>
        <taxon>Lophotrochozoa</taxon>
        <taxon>Platyhelminthes</taxon>
        <taxon>Trematoda</taxon>
        <taxon>Digenea</taxon>
        <taxon>Strigeidida</taxon>
        <taxon>Schistosomatoidea</taxon>
        <taxon>Schistosomatidae</taxon>
        <taxon>Schistosoma</taxon>
    </lineage>
</organism>
<keyword evidence="4" id="KW-1185">Reference proteome</keyword>
<dbReference type="Gene3D" id="3.40.50.300">
    <property type="entry name" value="P-loop containing nucleotide triphosphate hydrolases"/>
    <property type="match status" value="1"/>
</dbReference>
<dbReference type="PANTHER" id="PTHR48103:SF2">
    <property type="entry name" value="MIDASIN"/>
    <property type="match status" value="1"/>
</dbReference>